<feature type="transmembrane region" description="Helical" evidence="6">
    <location>
        <begin position="83"/>
        <end position="102"/>
    </location>
</feature>
<sequence length="231" mass="25929">MAKKNNNNLFNYKKIIPAILIIAGIIIYLIFGEEITVDNILNMSPINRAVASIFILILYLIKSVSIVGPIMALYIASGLIFPLYLAIPLNILGVAIGLTYSYRIGYSSGDFLKEKILSRYEKLNEFYSVVKDNEWFSAFIIRIVGILPHDIVNMFFGSLRISYYKYMTASIIGLMPMLIISTVIGRTITDPTSPEFLLAIIMRVVLSIGAALIYRAILNKAKKSTKEDKIE</sequence>
<feature type="transmembrane region" description="Helical" evidence="6">
    <location>
        <begin position="12"/>
        <end position="31"/>
    </location>
</feature>
<evidence type="ECO:0000259" key="7">
    <source>
        <dbReference type="Pfam" id="PF09335"/>
    </source>
</evidence>
<dbReference type="EMBL" id="SRIB01000003">
    <property type="protein sequence ID" value="TFZ41140.1"/>
    <property type="molecule type" value="Genomic_DNA"/>
</dbReference>
<dbReference type="RefSeq" id="WP_135270621.1">
    <property type="nucleotide sequence ID" value="NZ_SRIB01000003.1"/>
</dbReference>
<comment type="subcellular location">
    <subcellularLocation>
        <location evidence="1 6">Cell membrane</location>
        <topology evidence="1 6">Multi-pass membrane protein</topology>
    </subcellularLocation>
</comment>
<dbReference type="PANTHER" id="PTHR12677:SF59">
    <property type="entry name" value="GOLGI APPARATUS MEMBRANE PROTEIN TVP38-RELATED"/>
    <property type="match status" value="1"/>
</dbReference>
<comment type="similarity">
    <text evidence="6">Belongs to the TVP38/TMEM64 family.</text>
</comment>
<dbReference type="OrthoDB" id="1695917at2"/>
<feature type="transmembrane region" description="Helical" evidence="6">
    <location>
        <begin position="51"/>
        <end position="76"/>
    </location>
</feature>
<protein>
    <recommendedName>
        <fullName evidence="6">TVP38/TMEM64 family membrane protein</fullName>
    </recommendedName>
</protein>
<proteinExistence type="inferred from homology"/>
<dbReference type="Proteomes" id="UP000298381">
    <property type="component" value="Unassembled WGS sequence"/>
</dbReference>
<keyword evidence="4 6" id="KW-1133">Transmembrane helix</keyword>
<gene>
    <name evidence="8" type="ORF">E4100_03315</name>
</gene>
<evidence type="ECO:0000256" key="6">
    <source>
        <dbReference type="RuleBase" id="RU366058"/>
    </source>
</evidence>
<reference evidence="8 9" key="1">
    <citation type="submission" date="2019-03" db="EMBL/GenBank/DDBJ databases">
        <title>Draft genome sequence data and analysis of a Fermenting Bacterium, Soehngenia longevitae strain 1933PT, isolated from petroleum reservoir in Azerbaijan.</title>
        <authorList>
            <person name="Grouzdev D.S."/>
            <person name="Bidzhieva S.K."/>
            <person name="Sokolova D.S."/>
            <person name="Tourova T.P."/>
            <person name="Poltaraus A.B."/>
            <person name="Nazina T.N."/>
        </authorList>
    </citation>
    <scope>NUCLEOTIDE SEQUENCE [LARGE SCALE GENOMIC DNA]</scope>
    <source>
        <strain evidence="8 9">1933P</strain>
    </source>
</reference>
<evidence type="ECO:0000313" key="9">
    <source>
        <dbReference type="Proteomes" id="UP000298381"/>
    </source>
</evidence>
<feature type="transmembrane region" description="Helical" evidence="6">
    <location>
        <begin position="196"/>
        <end position="217"/>
    </location>
</feature>
<keyword evidence="2 6" id="KW-1003">Cell membrane</keyword>
<dbReference type="Pfam" id="PF09335">
    <property type="entry name" value="VTT_dom"/>
    <property type="match status" value="1"/>
</dbReference>
<evidence type="ECO:0000256" key="5">
    <source>
        <dbReference type="ARBA" id="ARBA00023136"/>
    </source>
</evidence>
<evidence type="ECO:0000313" key="8">
    <source>
        <dbReference type="EMBL" id="TFZ41140.1"/>
    </source>
</evidence>
<name>A0A4Z0D8G9_9FIRM</name>
<dbReference type="AlphaFoldDB" id="A0A4Z0D8G9"/>
<evidence type="ECO:0000256" key="3">
    <source>
        <dbReference type="ARBA" id="ARBA00022692"/>
    </source>
</evidence>
<keyword evidence="5 6" id="KW-0472">Membrane</keyword>
<evidence type="ECO:0000256" key="4">
    <source>
        <dbReference type="ARBA" id="ARBA00022989"/>
    </source>
</evidence>
<dbReference type="PANTHER" id="PTHR12677">
    <property type="entry name" value="GOLGI APPARATUS MEMBRANE PROTEIN TVP38-RELATED"/>
    <property type="match status" value="1"/>
</dbReference>
<keyword evidence="3 6" id="KW-0812">Transmembrane</keyword>
<comment type="caution">
    <text evidence="8">The sequence shown here is derived from an EMBL/GenBank/DDBJ whole genome shotgun (WGS) entry which is preliminary data.</text>
</comment>
<dbReference type="InterPro" id="IPR032816">
    <property type="entry name" value="VTT_dom"/>
</dbReference>
<feature type="domain" description="VTT" evidence="7">
    <location>
        <begin position="69"/>
        <end position="186"/>
    </location>
</feature>
<dbReference type="InterPro" id="IPR015414">
    <property type="entry name" value="TMEM64"/>
</dbReference>
<feature type="transmembrane region" description="Helical" evidence="6">
    <location>
        <begin position="163"/>
        <end position="184"/>
    </location>
</feature>
<evidence type="ECO:0000256" key="2">
    <source>
        <dbReference type="ARBA" id="ARBA00022475"/>
    </source>
</evidence>
<keyword evidence="9" id="KW-1185">Reference proteome</keyword>
<accession>A0A4Z0D8G9</accession>
<dbReference type="GO" id="GO:0005886">
    <property type="term" value="C:plasma membrane"/>
    <property type="evidence" value="ECO:0007669"/>
    <property type="project" value="UniProtKB-SubCell"/>
</dbReference>
<evidence type="ECO:0000256" key="1">
    <source>
        <dbReference type="ARBA" id="ARBA00004651"/>
    </source>
</evidence>
<organism evidence="8 9">
    <name type="scientific">Soehngenia longivitae</name>
    <dbReference type="NCBI Taxonomy" id="2562294"/>
    <lineage>
        <taxon>Bacteria</taxon>
        <taxon>Bacillati</taxon>
        <taxon>Bacillota</taxon>
        <taxon>Tissierellia</taxon>
        <taxon>Tissierellales</taxon>
        <taxon>Tissierellaceae</taxon>
        <taxon>Soehngenia</taxon>
    </lineage>
</organism>